<dbReference type="Pfam" id="PF13668">
    <property type="entry name" value="Ferritin_2"/>
    <property type="match status" value="1"/>
</dbReference>
<feature type="compositionally biased region" description="Low complexity" evidence="11">
    <location>
        <begin position="980"/>
        <end position="1013"/>
    </location>
</feature>
<feature type="region of interest" description="Disordered" evidence="11">
    <location>
        <begin position="2209"/>
        <end position="2300"/>
    </location>
</feature>
<name>A0A179IFB4_CORDF</name>
<dbReference type="GO" id="GO:0070973">
    <property type="term" value="P:protein localization to endoplasmic reticulum exit site"/>
    <property type="evidence" value="ECO:0007669"/>
    <property type="project" value="TreeGrafter"/>
</dbReference>
<dbReference type="GO" id="GO:0007030">
    <property type="term" value="P:Golgi organization"/>
    <property type="evidence" value="ECO:0007669"/>
    <property type="project" value="TreeGrafter"/>
</dbReference>
<protein>
    <recommendedName>
        <fullName evidence="10">Protein transport protein sec16</fullName>
    </recommendedName>
</protein>
<feature type="compositionally biased region" description="Polar residues" evidence="11">
    <location>
        <begin position="1033"/>
        <end position="1046"/>
    </location>
</feature>
<evidence type="ECO:0000256" key="4">
    <source>
        <dbReference type="ARBA" id="ARBA00022824"/>
    </source>
</evidence>
<feature type="compositionally biased region" description="Low complexity" evidence="11">
    <location>
        <begin position="1095"/>
        <end position="1109"/>
    </location>
</feature>
<evidence type="ECO:0000259" key="13">
    <source>
        <dbReference type="Pfam" id="PF12931"/>
    </source>
</evidence>
<evidence type="ECO:0000256" key="2">
    <source>
        <dbReference type="ARBA" id="ARBA00005927"/>
    </source>
</evidence>
<proteinExistence type="inferred from homology"/>
<feature type="domain" description="Sec16 Sec23-binding" evidence="13">
    <location>
        <begin position="1524"/>
        <end position="1827"/>
    </location>
</feature>
<gene>
    <name evidence="15" type="ORF">LLEC1_05560</name>
</gene>
<feature type="region of interest" description="Disordered" evidence="11">
    <location>
        <begin position="1828"/>
        <end position="1860"/>
    </location>
</feature>
<feature type="region of interest" description="Disordered" evidence="11">
    <location>
        <begin position="540"/>
        <end position="584"/>
    </location>
</feature>
<dbReference type="Gene3D" id="1.25.40.1030">
    <property type="match status" value="1"/>
</dbReference>
<keyword evidence="16" id="KW-1185">Reference proteome</keyword>
<comment type="caution">
    <text evidence="15">The sequence shown here is derived from an EMBL/GenBank/DDBJ whole genome shotgun (WGS) entry which is preliminary data.</text>
</comment>
<feature type="region of interest" description="Disordered" evidence="11">
    <location>
        <begin position="804"/>
        <end position="1322"/>
    </location>
</feature>
<feature type="compositionally biased region" description="Gly residues" evidence="11">
    <location>
        <begin position="2156"/>
        <end position="2165"/>
    </location>
</feature>
<feature type="compositionally biased region" description="Acidic residues" evidence="11">
    <location>
        <begin position="855"/>
        <end position="869"/>
    </location>
</feature>
<dbReference type="InterPro" id="IPR024340">
    <property type="entry name" value="Sec16_CCD"/>
</dbReference>
<evidence type="ECO:0000256" key="10">
    <source>
        <dbReference type="RuleBase" id="RU364101"/>
    </source>
</evidence>
<feature type="region of interest" description="Disordered" evidence="11">
    <location>
        <begin position="368"/>
        <end position="415"/>
    </location>
</feature>
<keyword evidence="3 10" id="KW-0813">Transport</keyword>
<feature type="compositionally biased region" description="Polar residues" evidence="11">
    <location>
        <begin position="1980"/>
        <end position="1995"/>
    </location>
</feature>
<keyword evidence="4 10" id="KW-0256">Endoplasmic reticulum</keyword>
<organism evidence="15 16">
    <name type="scientific">Cordyceps confragosa</name>
    <name type="common">Lecanicillium lecanii</name>
    <dbReference type="NCBI Taxonomy" id="2714763"/>
    <lineage>
        <taxon>Eukaryota</taxon>
        <taxon>Fungi</taxon>
        <taxon>Dikarya</taxon>
        <taxon>Ascomycota</taxon>
        <taxon>Pezizomycotina</taxon>
        <taxon>Sordariomycetes</taxon>
        <taxon>Hypocreomycetidae</taxon>
        <taxon>Hypocreales</taxon>
        <taxon>Cordycipitaceae</taxon>
        <taxon>Akanthomyces</taxon>
    </lineage>
</organism>
<feature type="compositionally biased region" description="Polar residues" evidence="11">
    <location>
        <begin position="1848"/>
        <end position="1860"/>
    </location>
</feature>
<evidence type="ECO:0000256" key="1">
    <source>
        <dbReference type="ARBA" id="ARBA00004397"/>
    </source>
</evidence>
<dbReference type="PANTHER" id="PTHR13402:SF6">
    <property type="entry name" value="SECRETORY 16, ISOFORM I"/>
    <property type="match status" value="1"/>
</dbReference>
<feature type="compositionally biased region" description="Pro residues" evidence="11">
    <location>
        <begin position="2251"/>
        <end position="2261"/>
    </location>
</feature>
<feature type="compositionally biased region" description="Pro residues" evidence="11">
    <location>
        <begin position="2223"/>
        <end position="2238"/>
    </location>
</feature>
<dbReference type="FunFam" id="1.25.40.1030:FF:000008">
    <property type="entry name" value="Protein transport protein sec16"/>
    <property type="match status" value="1"/>
</dbReference>
<dbReference type="InterPro" id="IPR024298">
    <property type="entry name" value="Sec16_Sec23-bd"/>
</dbReference>
<keyword evidence="7 10" id="KW-0072">Autophagy</keyword>
<keyword evidence="12" id="KW-0732">Signal</keyword>
<dbReference type="GO" id="GO:0015031">
    <property type="term" value="P:protein transport"/>
    <property type="evidence" value="ECO:0007669"/>
    <property type="project" value="UniProtKB-KW"/>
</dbReference>
<feature type="compositionally biased region" description="Pro residues" evidence="11">
    <location>
        <begin position="966"/>
        <end position="979"/>
    </location>
</feature>
<evidence type="ECO:0000256" key="8">
    <source>
        <dbReference type="ARBA" id="ARBA00023136"/>
    </source>
</evidence>
<feature type="compositionally biased region" description="Low complexity" evidence="11">
    <location>
        <begin position="1960"/>
        <end position="1976"/>
    </location>
</feature>
<comment type="function">
    <text evidence="9 10">Involved in the initiation of assembly of the COPII coat required for the formation of transport vesicles from the endoplasmic reticulum (ER) and the selection of cargo molecules. Also involved in autophagy.</text>
</comment>
<dbReference type="GO" id="GO:0005789">
    <property type="term" value="C:endoplasmic reticulum membrane"/>
    <property type="evidence" value="ECO:0007669"/>
    <property type="project" value="UniProtKB-SubCell"/>
</dbReference>
<feature type="region of interest" description="Disordered" evidence="11">
    <location>
        <begin position="1904"/>
        <end position="2132"/>
    </location>
</feature>
<feature type="compositionally biased region" description="Acidic residues" evidence="11">
    <location>
        <begin position="829"/>
        <end position="846"/>
    </location>
</feature>
<sequence length="2300" mass="244949">MVFIKSLSLLGLLGLAAGAAVPTNDGFPMPNMDQQAALAKQAGGKLPNVALPKELGPGSTTAFQLIAFNELFETAYFGSLLQNITDGVQGYEADNKDELMHIFSTVRAQEEIHALAAQAALMSANASFVPSACKYMFPTTNLTQAVNIAETFTAVVLGALQGANVLFAKENVTVPIQLISSVIGQEGEQNGYYRTVLKEVPSESPFLTAVPAAFAFSALQMFIVPGSCPYPLSNIDLPIFPPMMVNGEAVAALDAKDQKLSFATDLSMSEQAKKYVGGDGKNLFLTYTTGQQKPVSMEISNVKWDNGKISFDADFPFSENVMNGFSHAALTTGNVFESADDLTHCTLAGPGIIQVRDDFSWHPARMPNSQEQRAALSKSAVAPQPDTHGAATTPTLSDATHGQDLGDAWMAGDGEELDGDAWLMSEEPTLQSIEVDAPEAAPKLHISDAPPTEASELANEAQTSQNPAEDPFEANPTAADPFDTNDDEDAAAWPTEMTAEEPLPTEPAPVPVAQAVETIDLQPNLEQAADADVASILKETKTREAELQSHAEAADEPAKISEPKAEDTQPSHQPLSQHSSSMSFARTVSHEISFMDDDESDWTLSRSNTDQFKFMSPTDRTNSFPPVPPAQPIEEPFPPPPLPSSQALDVVEEVEKNSLSQDDPEEQNMFWENDGPAGTVQESFQTIGGDIGDADTEASQSRFEEGLPLIPAAAEAAREGVEQSGKNTFDSFGEEDTGDDFFSNIQQADPADDFMQPIQRKSTMQVIGNTLNGETTMQQPAFDTLEEHAEEDNHVQALADTLGAVTEDESLPQAPADLSAKWQEAFGAGDDDDDSLLDDAGNEDGAFDTAGFLGSDDEGFLLEDDDDAPAADTTNAPASNRYLPAHTQTQPPAFSAPTTPYGFAAQPPQQTPYGGAFGYKPAAPLTDAPKAESFADKSKGGYASPYDLPTDLVSMNVRPRKRTIAPNPPQEPTPPPMTAPPRTANAYAPPPGAAAAAPTVPGAAPQAAPPRTASRQGSFFEDLPVTAKPRPGSRQSLRSASPSKQYGSPGPITASAPPPSAMSQQYQSPPPVERPTAPENSLPDLVVPPKVNPYAALQAGSAPPSASAGNVTRYSPAPAQQHKGGSAPPPAASNRFSPAPPLPRQNSSPTQPAPASASQTYLPHLPRTSSPLAQFEIHHDKAGSGVDAGHSDRRASYHHEPRLNRVSSLPPTREVDEEEDIQAGNQLGAPHQHASAAARYSPAPQQLQAAPSSQLSSPPKRNTSNYMPQSAPHMPSFAPPVRSQTQSPGASRNIYEQARPASAHTNTAPTFGHLSQPTDTMPIRTRGASLTMNMVPPTDGREHDPLQRWQGVPIISWGVGGAMVTSFPKSTPRYTMNQTVPTMLRTPGEVKIKSMKEIEPLPEHLAKFPGPLRGKSKKKDAIAWLSSGITALERELPDISLTPQLSLEAKRSIERLLLWKILRVFVEFDGHLEGSPAVENAVREVLSSPGAGDASLPTGTSFDQMASSTSMKADDVDSPSMESIKDSLLKGDREAAVWAAVDKRLWGHAMLIAHTISPELYSRVAQEFVRKEVNYPGHSNQSLGAFYKVLSGNYEDCVDELVPVHARAGLQLMSTDTGLGATQDSLSGLEKWKETVSMVLSNRSENDVRGLNALGKLLSGYGRAEAAQICFIFSRTISVFGGADDPEADFVLVGADHHKQSDQFAKETEALQLSEIYEYGLTLSGAANLAAGAPHLAGYKLQHATVLAEHGYRDKALQYCDAILTSMSAQTRRSPYHHPVLEVAVDDFMRRLKQAPKDDGSSWMSKPSMNKVSDSMWNRFNKFVAGDEDANGQAGTDGEHGPFARIVSTPNISRSPSVSNFETYGTSPSYGVSALPPQATAASSRYAPSTTPAVNATQNPYEFASQQPAPAPQQAVGRTSKEYAPSPYEPAYTGVSGGNSGYPGFNQSAPELSYQPPQPAASAYQPQAPSTSAQPYGLQPSPSITAEPNANSNYGYQGYQPASELAEADVQNHDIAQVGDQPQSTGSYGFEPPSMQFYGYAPPFTQSQSYEPQSTESQGYEPPSGQSQGLEPPSTQSYGYEPPSYQPHMSNSAEDDAPQPKKKSFMDDDDDDIPALRASASPSKADVDRENQEMFKKVAEEEAKRAAEAAAAKKSGGWGFGGWFGGAKKADLGSGEASPQKAIKAKLGESNSFVYDPDLKRWINKKAGIARSASTSNLRGGTMPPPPSGLGISAPPPMMRSDSNASAAGAPTPPSGPPSRPPTSISNASSIDDLLGAAGPRKASAKKPRKSGRYVDVMAK</sequence>
<comment type="subcellular location">
    <subcellularLocation>
        <location evidence="1">Endoplasmic reticulum membrane</location>
        <topology evidence="1">Peripheral membrane protein</topology>
        <orientation evidence="1">Cytoplasmic side</orientation>
    </subcellularLocation>
</comment>
<feature type="signal peptide" evidence="12">
    <location>
        <begin position="1"/>
        <end position="18"/>
    </location>
</feature>
<dbReference type="Pfam" id="PF12931">
    <property type="entry name" value="TPR_Sec16"/>
    <property type="match status" value="1"/>
</dbReference>
<evidence type="ECO:0000256" key="9">
    <source>
        <dbReference type="ARBA" id="ARBA00024687"/>
    </source>
</evidence>
<feature type="compositionally biased region" description="Low complexity" evidence="11">
    <location>
        <begin position="1906"/>
        <end position="1915"/>
    </location>
</feature>
<evidence type="ECO:0000256" key="6">
    <source>
        <dbReference type="ARBA" id="ARBA00022927"/>
    </source>
</evidence>
<accession>A0A179IFB4</accession>
<evidence type="ECO:0000256" key="11">
    <source>
        <dbReference type="SAM" id="MobiDB-lite"/>
    </source>
</evidence>
<evidence type="ECO:0000256" key="5">
    <source>
        <dbReference type="ARBA" id="ARBA00022892"/>
    </source>
</evidence>
<keyword evidence="5 10" id="KW-0931">ER-Golgi transport</keyword>
<dbReference type="CDD" id="cd09233">
    <property type="entry name" value="ACE1-Sec16-like"/>
    <property type="match status" value="1"/>
</dbReference>
<feature type="compositionally biased region" description="Polar residues" evidence="11">
    <location>
        <begin position="1303"/>
        <end position="1319"/>
    </location>
</feature>
<dbReference type="OrthoDB" id="8918678at2759"/>
<dbReference type="GO" id="GO:0006914">
    <property type="term" value="P:autophagy"/>
    <property type="evidence" value="ECO:0007669"/>
    <property type="project" value="UniProtKB-KW"/>
</dbReference>
<evidence type="ECO:0000313" key="16">
    <source>
        <dbReference type="Proteomes" id="UP000243081"/>
    </source>
</evidence>
<keyword evidence="8 10" id="KW-0472">Membrane</keyword>
<evidence type="ECO:0000313" key="15">
    <source>
        <dbReference type="EMBL" id="OAR00470.1"/>
    </source>
</evidence>
<feature type="compositionally biased region" description="Polar residues" evidence="11">
    <location>
        <begin position="886"/>
        <end position="898"/>
    </location>
</feature>
<feature type="compositionally biased region" description="Low complexity" evidence="11">
    <location>
        <begin position="570"/>
        <end position="583"/>
    </location>
</feature>
<evidence type="ECO:0000256" key="3">
    <source>
        <dbReference type="ARBA" id="ARBA00022448"/>
    </source>
</evidence>
<feature type="compositionally biased region" description="Pro residues" evidence="11">
    <location>
        <begin position="625"/>
        <end position="643"/>
    </location>
</feature>
<dbReference type="OMA" id="YKSPYDL"/>
<feature type="compositionally biased region" description="Polar residues" evidence="11">
    <location>
        <begin position="390"/>
        <end position="400"/>
    </location>
</feature>
<evidence type="ECO:0000256" key="7">
    <source>
        <dbReference type="ARBA" id="ARBA00023006"/>
    </source>
</evidence>
<feature type="compositionally biased region" description="Basic and acidic residues" evidence="11">
    <location>
        <begin position="540"/>
        <end position="569"/>
    </location>
</feature>
<feature type="compositionally biased region" description="Basic and acidic residues" evidence="11">
    <location>
        <begin position="1189"/>
        <end position="1203"/>
    </location>
</feature>
<feature type="compositionally biased region" description="Basic and acidic residues" evidence="11">
    <location>
        <begin position="929"/>
        <end position="939"/>
    </location>
</feature>
<feature type="domain" description="Sec16 central conserved" evidence="14">
    <location>
        <begin position="1352"/>
        <end position="1470"/>
    </location>
</feature>
<feature type="region of interest" description="Disordered" evidence="11">
    <location>
        <begin position="715"/>
        <end position="745"/>
    </location>
</feature>
<feature type="region of interest" description="Disordered" evidence="11">
    <location>
        <begin position="613"/>
        <end position="702"/>
    </location>
</feature>
<dbReference type="PANTHER" id="PTHR13402">
    <property type="entry name" value="RGPR-RELATED"/>
    <property type="match status" value="1"/>
</dbReference>
<dbReference type="Proteomes" id="UP000243081">
    <property type="component" value="Unassembled WGS sequence"/>
</dbReference>
<feature type="compositionally biased region" description="Polar residues" evidence="11">
    <location>
        <begin position="2044"/>
        <end position="2078"/>
    </location>
</feature>
<feature type="compositionally biased region" description="Low complexity" evidence="11">
    <location>
        <begin position="1147"/>
        <end position="1160"/>
    </location>
</feature>
<dbReference type="GO" id="GO:0012507">
    <property type="term" value="C:ER to Golgi transport vesicle membrane"/>
    <property type="evidence" value="ECO:0007669"/>
    <property type="project" value="TreeGrafter"/>
</dbReference>
<comment type="similarity">
    <text evidence="2 10">Belongs to the SEC16 family.</text>
</comment>
<feature type="region of interest" description="Disordered" evidence="11">
    <location>
        <begin position="444"/>
        <end position="516"/>
    </location>
</feature>
<evidence type="ECO:0000259" key="14">
    <source>
        <dbReference type="Pfam" id="PF12932"/>
    </source>
</evidence>
<feature type="chain" id="PRO_5008104410" description="Protein transport protein sec16" evidence="12">
    <location>
        <begin position="19"/>
        <end position="2300"/>
    </location>
</feature>
<evidence type="ECO:0000256" key="12">
    <source>
        <dbReference type="SAM" id="SignalP"/>
    </source>
</evidence>
<feature type="compositionally biased region" description="Polar residues" evidence="11">
    <location>
        <begin position="1497"/>
        <end position="1511"/>
    </location>
</feature>
<feature type="compositionally biased region" description="Low complexity" evidence="11">
    <location>
        <begin position="1241"/>
        <end position="1259"/>
    </location>
</feature>
<reference evidence="15 16" key="1">
    <citation type="submission" date="2016-03" db="EMBL/GenBank/DDBJ databases">
        <title>Fine-scale spatial genetic structure of a fungal parasite of coffee scale insects.</title>
        <authorList>
            <person name="Jackson D."/>
            <person name="Zemenick K.A."/>
            <person name="Malloure B."/>
            <person name="Quandt C.A."/>
            <person name="James T.Y."/>
        </authorList>
    </citation>
    <scope>NUCLEOTIDE SEQUENCE [LARGE SCALE GENOMIC DNA]</scope>
    <source>
        <strain evidence="15 16">UM487</strain>
    </source>
</reference>
<dbReference type="GO" id="GO:0016192">
    <property type="term" value="P:vesicle-mediated transport"/>
    <property type="evidence" value="ECO:0007669"/>
    <property type="project" value="UniProtKB-KW"/>
</dbReference>
<dbReference type="Pfam" id="PF12932">
    <property type="entry name" value="Sec16"/>
    <property type="match status" value="1"/>
</dbReference>
<feature type="compositionally biased region" description="Basic residues" evidence="11">
    <location>
        <begin position="2283"/>
        <end position="2292"/>
    </location>
</feature>
<dbReference type="EMBL" id="LUKN01001691">
    <property type="protein sequence ID" value="OAR00470.1"/>
    <property type="molecule type" value="Genomic_DNA"/>
</dbReference>
<feature type="region of interest" description="Disordered" evidence="11">
    <location>
        <begin position="1488"/>
        <end position="1519"/>
    </location>
</feature>
<keyword evidence="6 10" id="KW-0653">Protein transport</keyword>
<dbReference type="GO" id="GO:0070971">
    <property type="term" value="C:endoplasmic reticulum exit site"/>
    <property type="evidence" value="ECO:0007669"/>
    <property type="project" value="TreeGrafter"/>
</dbReference>
<feature type="region of interest" description="Disordered" evidence="11">
    <location>
        <begin position="2146"/>
        <end position="2189"/>
    </location>
</feature>